<proteinExistence type="predicted"/>
<dbReference type="Proteomes" id="UP000242497">
    <property type="component" value="Unassembled WGS sequence"/>
</dbReference>
<keyword evidence="2" id="KW-1185">Reference proteome</keyword>
<name>A0A1M6RJX1_9FIRM</name>
<dbReference type="InterPro" id="IPR011856">
    <property type="entry name" value="tRNA_endonuc-like_dom_sf"/>
</dbReference>
<organism evidence="1 2">
    <name type="scientific">Tepidibacter formicigenes DSM 15518</name>
    <dbReference type="NCBI Taxonomy" id="1123349"/>
    <lineage>
        <taxon>Bacteria</taxon>
        <taxon>Bacillati</taxon>
        <taxon>Bacillota</taxon>
        <taxon>Clostridia</taxon>
        <taxon>Peptostreptococcales</taxon>
        <taxon>Peptostreptococcaceae</taxon>
        <taxon>Tepidibacter</taxon>
    </lineage>
</organism>
<dbReference type="EMBL" id="FRAE01000058">
    <property type="protein sequence ID" value="SHK32716.1"/>
    <property type="molecule type" value="Genomic_DNA"/>
</dbReference>
<dbReference type="STRING" id="1123349.SAMN02744037_02127"/>
<dbReference type="OrthoDB" id="1955941at2"/>
<dbReference type="GO" id="GO:0003676">
    <property type="term" value="F:nucleic acid binding"/>
    <property type="evidence" value="ECO:0007669"/>
    <property type="project" value="InterPro"/>
</dbReference>
<protein>
    <recommendedName>
        <fullName evidence="3">DUF91 domain-containing protein</fullName>
    </recommendedName>
</protein>
<evidence type="ECO:0000313" key="1">
    <source>
        <dbReference type="EMBL" id="SHK32716.1"/>
    </source>
</evidence>
<evidence type="ECO:0008006" key="3">
    <source>
        <dbReference type="Google" id="ProtNLM"/>
    </source>
</evidence>
<sequence>MNLLEEDIEEIIYNSPWLLDERYIIPKIKGTGNQYGRQVNVGKNGSNRYIDLLFKDTRDNRPVIIELKKDIISRESIAQILEYRALVVSLDENKNIDWKDEFGQNYYCPKLILIGANASEEVKISANLAGIEIRELVGIDNLEVSFDNIGNLKDKLEEWNDFLNTGNRTLEDRPDWIEEIHSWTKEVIHEYDDKSLTITKLCKTTGSNSWATNMVNPFINISIENEEYYIGGFYEYYDEELRFSSEHIYFDFWIQKFNNLNNDAQKLNGVNRKLLSIFKEAGYDIFKYDEGTATIKISRKYLQKKEKFKKILVRLINDSISINEEINKELDSN</sequence>
<accession>A0A1M6RJX1</accession>
<dbReference type="RefSeq" id="WP_072889819.1">
    <property type="nucleotide sequence ID" value="NZ_FRAE01000058.1"/>
</dbReference>
<evidence type="ECO:0000313" key="2">
    <source>
        <dbReference type="Proteomes" id="UP000242497"/>
    </source>
</evidence>
<gene>
    <name evidence="1" type="ORF">SAMN02744037_02127</name>
</gene>
<dbReference type="AlphaFoldDB" id="A0A1M6RJX1"/>
<dbReference type="Gene3D" id="3.40.1350.10">
    <property type="match status" value="1"/>
</dbReference>
<reference evidence="2" key="1">
    <citation type="submission" date="2016-11" db="EMBL/GenBank/DDBJ databases">
        <authorList>
            <person name="Varghese N."/>
            <person name="Submissions S."/>
        </authorList>
    </citation>
    <scope>NUCLEOTIDE SEQUENCE [LARGE SCALE GENOMIC DNA]</scope>
    <source>
        <strain evidence="2">DSM 15518</strain>
    </source>
</reference>